<proteinExistence type="inferred from homology"/>
<dbReference type="InterPro" id="IPR047109">
    <property type="entry name" value="CAD-like"/>
</dbReference>
<keyword evidence="4" id="KW-0560">Oxidoreductase</keyword>
<dbReference type="AlphaFoldDB" id="A0A168MGP5"/>
<reference evidence="7 8" key="1">
    <citation type="submission" date="2015-06" db="EMBL/GenBank/DDBJ databases">
        <title>Expansion of signal transduction pathways in fungi by whole-genome duplication.</title>
        <authorList>
            <consortium name="DOE Joint Genome Institute"/>
            <person name="Corrochano L.M."/>
            <person name="Kuo A."/>
            <person name="Marcet-Houben M."/>
            <person name="Polaino S."/>
            <person name="Salamov A."/>
            <person name="Villalobos J.M."/>
            <person name="Alvarez M.I."/>
            <person name="Avalos J."/>
            <person name="Benito E.P."/>
            <person name="Benoit I."/>
            <person name="Burger G."/>
            <person name="Camino L.P."/>
            <person name="Canovas D."/>
            <person name="Cerda-Olmedo E."/>
            <person name="Cheng J.-F."/>
            <person name="Dominguez A."/>
            <person name="Elias M."/>
            <person name="Eslava A.P."/>
            <person name="Glaser F."/>
            <person name="Grimwood J."/>
            <person name="Gutierrez G."/>
            <person name="Heitman J."/>
            <person name="Henrissat B."/>
            <person name="Iturriaga E.A."/>
            <person name="Lang B.F."/>
            <person name="Lavin J.L."/>
            <person name="Lee S."/>
            <person name="Li W."/>
            <person name="Lindquist E."/>
            <person name="Lopez-Garcia S."/>
            <person name="Luque E.M."/>
            <person name="Marcos A.T."/>
            <person name="Martin J."/>
            <person name="Mccluskey K."/>
            <person name="Medina H.R."/>
            <person name="Miralles-Duran A."/>
            <person name="Miyazaki A."/>
            <person name="Munoz-Torres E."/>
            <person name="Oguiza J.A."/>
            <person name="Ohm R."/>
            <person name="Olmedo M."/>
            <person name="Orejas M."/>
            <person name="Ortiz-Castellanos L."/>
            <person name="Pisabarro A.G."/>
            <person name="Rodriguez-Romero J."/>
            <person name="Ruiz-Herrera J."/>
            <person name="Ruiz-Vazquez R."/>
            <person name="Sanz C."/>
            <person name="Schackwitz W."/>
            <person name="Schmutz J."/>
            <person name="Shahriari M."/>
            <person name="Shelest E."/>
            <person name="Silva-Franco F."/>
            <person name="Soanes D."/>
            <person name="Syed K."/>
            <person name="Tagua V.G."/>
            <person name="Talbot N.J."/>
            <person name="Thon M."/>
            <person name="De Vries R.P."/>
            <person name="Wiebenga A."/>
            <person name="Yadav J.S."/>
            <person name="Braun E.L."/>
            <person name="Baker S."/>
            <person name="Garre V."/>
            <person name="Horwitz B."/>
            <person name="Torres-Martinez S."/>
            <person name="Idnurm A."/>
            <person name="Herrera-Estrella A."/>
            <person name="Gabaldon T."/>
            <person name="Grigoriev I.V."/>
        </authorList>
    </citation>
    <scope>NUCLEOTIDE SEQUENCE [LARGE SCALE GENOMIC DNA]</scope>
    <source>
        <strain evidence="7 8">CBS 277.49</strain>
    </source>
</reference>
<dbReference type="STRING" id="747725.A0A168MGP5"/>
<dbReference type="InterPro" id="IPR013149">
    <property type="entry name" value="ADH-like_C"/>
</dbReference>
<dbReference type="EMBL" id="AMYB01000003">
    <property type="protein sequence ID" value="OAD04906.1"/>
    <property type="molecule type" value="Genomic_DNA"/>
</dbReference>
<dbReference type="Proteomes" id="UP000077051">
    <property type="component" value="Unassembled WGS sequence"/>
</dbReference>
<keyword evidence="3 5" id="KW-0862">Zinc</keyword>
<evidence type="ECO:0000256" key="1">
    <source>
        <dbReference type="ARBA" id="ARBA00001947"/>
    </source>
</evidence>
<dbReference type="VEuPathDB" id="FungiDB:MUCCIDRAFT_139628"/>
<comment type="caution">
    <text evidence="7">The sequence shown here is derived from an EMBL/GenBank/DDBJ whole genome shotgun (WGS) entry which is preliminary data.</text>
</comment>
<evidence type="ECO:0000313" key="8">
    <source>
        <dbReference type="Proteomes" id="UP000077051"/>
    </source>
</evidence>
<dbReference type="GO" id="GO:0008270">
    <property type="term" value="F:zinc ion binding"/>
    <property type="evidence" value="ECO:0007669"/>
    <property type="project" value="InterPro"/>
</dbReference>
<dbReference type="OrthoDB" id="1879366at2759"/>
<comment type="similarity">
    <text evidence="5">Belongs to the zinc-containing alcohol dehydrogenase family.</text>
</comment>
<evidence type="ECO:0000256" key="2">
    <source>
        <dbReference type="ARBA" id="ARBA00022723"/>
    </source>
</evidence>
<evidence type="ECO:0000259" key="6">
    <source>
        <dbReference type="SMART" id="SM00829"/>
    </source>
</evidence>
<dbReference type="Pfam" id="PF08240">
    <property type="entry name" value="ADH_N"/>
    <property type="match status" value="1"/>
</dbReference>
<organism evidence="7 8">
    <name type="scientific">Mucor lusitanicus CBS 277.49</name>
    <dbReference type="NCBI Taxonomy" id="747725"/>
    <lineage>
        <taxon>Eukaryota</taxon>
        <taxon>Fungi</taxon>
        <taxon>Fungi incertae sedis</taxon>
        <taxon>Mucoromycota</taxon>
        <taxon>Mucoromycotina</taxon>
        <taxon>Mucoromycetes</taxon>
        <taxon>Mucorales</taxon>
        <taxon>Mucorineae</taxon>
        <taxon>Mucoraceae</taxon>
        <taxon>Mucor</taxon>
    </lineage>
</organism>
<dbReference type="Pfam" id="PF00107">
    <property type="entry name" value="ADH_zinc_N"/>
    <property type="match status" value="1"/>
</dbReference>
<evidence type="ECO:0000256" key="3">
    <source>
        <dbReference type="ARBA" id="ARBA00022833"/>
    </source>
</evidence>
<dbReference type="Gene3D" id="3.40.50.720">
    <property type="entry name" value="NAD(P)-binding Rossmann-like Domain"/>
    <property type="match status" value="1"/>
</dbReference>
<name>A0A168MGP5_MUCCL</name>
<keyword evidence="2 5" id="KW-0479">Metal-binding</keyword>
<evidence type="ECO:0000256" key="4">
    <source>
        <dbReference type="ARBA" id="ARBA00023002"/>
    </source>
</evidence>
<dbReference type="InterPro" id="IPR013154">
    <property type="entry name" value="ADH-like_N"/>
</dbReference>
<dbReference type="InterPro" id="IPR020843">
    <property type="entry name" value="ER"/>
</dbReference>
<keyword evidence="8" id="KW-1185">Reference proteome</keyword>
<feature type="domain" description="Enoyl reductase (ER)" evidence="6">
    <location>
        <begin position="23"/>
        <end position="354"/>
    </location>
</feature>
<dbReference type="SUPFAM" id="SSF50129">
    <property type="entry name" value="GroES-like"/>
    <property type="match status" value="1"/>
</dbReference>
<dbReference type="InterPro" id="IPR002328">
    <property type="entry name" value="ADH_Zn_CS"/>
</dbReference>
<evidence type="ECO:0000313" key="7">
    <source>
        <dbReference type="EMBL" id="OAD04906.1"/>
    </source>
</evidence>
<gene>
    <name evidence="7" type="ORF">MUCCIDRAFT_139628</name>
</gene>
<dbReference type="InterPro" id="IPR036291">
    <property type="entry name" value="NAD(P)-bd_dom_sf"/>
</dbReference>
<sequence length="359" mass="38719">MTGNQQVFTGYAGLEPFVLKDEKTHLQVYKFEPRPLDADEVEIQVAACGICGSDVHQLTNGWKRANYPLIAGHEFIGKVTAVGDQVSHIQLGQRVGVSPVCRSCGDCTQCNSSHSQLCPNKVTTYNGKYKGFSTFGGYADKVRVQAAWAIPIPDNISDAEGAPLLCAGITTYLPFKHQNIGPETSVGVIGIGGLGHLAIQWAKAKQCSKILAISTSTRKQEDAAKLGATDFVVLDKDGNFEDQYARSVDVLLVCGSGKSTNWGKLSELIKTRGKMVLIDVPDEPILLPAAALVYQHISLIGTFVGSNDDLKEMLEFASQTGVRPWIQTVENTLEGVNGGIKDLINGKAHYRIVIDGEGR</sequence>
<dbReference type="Gene3D" id="3.90.180.10">
    <property type="entry name" value="Medium-chain alcohol dehydrogenases, catalytic domain"/>
    <property type="match status" value="1"/>
</dbReference>
<dbReference type="SMART" id="SM00829">
    <property type="entry name" value="PKS_ER"/>
    <property type="match status" value="1"/>
</dbReference>
<dbReference type="GO" id="GO:0016616">
    <property type="term" value="F:oxidoreductase activity, acting on the CH-OH group of donors, NAD or NADP as acceptor"/>
    <property type="evidence" value="ECO:0007669"/>
    <property type="project" value="InterPro"/>
</dbReference>
<dbReference type="PROSITE" id="PS00059">
    <property type="entry name" value="ADH_ZINC"/>
    <property type="match status" value="1"/>
</dbReference>
<dbReference type="PANTHER" id="PTHR42683">
    <property type="entry name" value="ALDEHYDE REDUCTASE"/>
    <property type="match status" value="1"/>
</dbReference>
<dbReference type="SUPFAM" id="SSF51735">
    <property type="entry name" value="NAD(P)-binding Rossmann-fold domains"/>
    <property type="match status" value="1"/>
</dbReference>
<accession>A0A168MGP5</accession>
<protein>
    <recommendedName>
        <fullName evidence="6">Enoyl reductase (ER) domain-containing protein</fullName>
    </recommendedName>
</protein>
<dbReference type="CDD" id="cd05283">
    <property type="entry name" value="CAD1"/>
    <property type="match status" value="1"/>
</dbReference>
<evidence type="ECO:0000256" key="5">
    <source>
        <dbReference type="RuleBase" id="RU361277"/>
    </source>
</evidence>
<dbReference type="FunFam" id="3.40.50.720:FF:000022">
    <property type="entry name" value="Cinnamyl alcohol dehydrogenase"/>
    <property type="match status" value="1"/>
</dbReference>
<dbReference type="InterPro" id="IPR011032">
    <property type="entry name" value="GroES-like_sf"/>
</dbReference>
<comment type="cofactor">
    <cofactor evidence="1 5">
        <name>Zn(2+)</name>
        <dbReference type="ChEBI" id="CHEBI:29105"/>
    </cofactor>
</comment>